<dbReference type="InterPro" id="IPR024975">
    <property type="entry name" value="NOV_C"/>
</dbReference>
<dbReference type="RefSeq" id="WP_377090059.1">
    <property type="nucleotide sequence ID" value="NZ_JBHSJL010000014.1"/>
</dbReference>
<dbReference type="EMBL" id="JBHUJB010000066">
    <property type="protein sequence ID" value="MFD2160045.1"/>
    <property type="molecule type" value="Genomic_DNA"/>
</dbReference>
<reference evidence="3" key="1">
    <citation type="journal article" date="2019" name="Int. J. Syst. Evol. Microbiol.">
        <title>The Global Catalogue of Microorganisms (GCM) 10K type strain sequencing project: providing services to taxonomists for standard genome sequencing and annotation.</title>
        <authorList>
            <consortium name="The Broad Institute Genomics Platform"/>
            <consortium name="The Broad Institute Genome Sequencing Center for Infectious Disease"/>
            <person name="Wu L."/>
            <person name="Ma J."/>
        </authorList>
    </citation>
    <scope>NUCLEOTIDE SEQUENCE [LARGE SCALE GENOMIC DNA]</scope>
    <source>
        <strain evidence="3">CCUG 57942</strain>
    </source>
</reference>
<evidence type="ECO:0000313" key="3">
    <source>
        <dbReference type="Proteomes" id="UP001597389"/>
    </source>
</evidence>
<evidence type="ECO:0000313" key="2">
    <source>
        <dbReference type="EMBL" id="MFD2160045.1"/>
    </source>
</evidence>
<name>A0ABW4ZEB0_9BACT</name>
<comment type="caution">
    <text evidence="2">The sequence shown here is derived from an EMBL/GenBank/DDBJ whole genome shotgun (WGS) entry which is preliminary data.</text>
</comment>
<keyword evidence="3" id="KW-1185">Reference proteome</keyword>
<organism evidence="2 3">
    <name type="scientific">Rubritalea tangerina</name>
    <dbReference type="NCBI Taxonomy" id="430798"/>
    <lineage>
        <taxon>Bacteria</taxon>
        <taxon>Pseudomonadati</taxon>
        <taxon>Verrucomicrobiota</taxon>
        <taxon>Verrucomicrobiia</taxon>
        <taxon>Verrucomicrobiales</taxon>
        <taxon>Rubritaleaceae</taxon>
        <taxon>Rubritalea</taxon>
    </lineage>
</organism>
<evidence type="ECO:0000259" key="1">
    <source>
        <dbReference type="Pfam" id="PF13020"/>
    </source>
</evidence>
<protein>
    <submittedName>
        <fullName evidence="2">DUF3883 domain-containing protein</fullName>
    </submittedName>
</protein>
<dbReference type="Pfam" id="PF13020">
    <property type="entry name" value="NOV_C"/>
    <property type="match status" value="1"/>
</dbReference>
<feature type="domain" description="Protein NO VEIN C-terminal" evidence="1">
    <location>
        <begin position="300"/>
        <end position="392"/>
    </location>
</feature>
<dbReference type="Proteomes" id="UP001597389">
    <property type="component" value="Unassembled WGS sequence"/>
</dbReference>
<sequence length="417" mass="48265">MTPHPKISPKHFVSVLNHFTRKIEELDGAPFQSFAKGTPYKKEGYKHELFANAQRRLDVKNWKFEDLGTGKILDRVIYAIEIEHSAEQHGNNLLKWRQYGVHKRLIEIKGEETLNEFETLLYDFYRDELDGEDAFNYFIDLLKSKQYPLIAYLFFIKDCDKYLPISPERFDIGFQLLGTELKTSHRCSWENYNSFLTVITEVRDFLRAEGYSNTSLLDAHSFCWIIALDDFLPSEGEVGDANSSMNAPASIAEFIPTRNLQQTLPDSSRTTVLHKQRSSDLPIDWERKHKNNSLIGKLSEEIVLTAEKCRLRELGLTELAESVQLVSEENSLGYDILSYNEDGTERFIEVKTVTQQSDCHSFFTSWRQLATAEQTASYFYYLVHGPRSQSPKIEILDPSSIKEEWKSPINYLVTLPK</sequence>
<accession>A0ABW4ZEB0</accession>
<proteinExistence type="predicted"/>
<gene>
    <name evidence="2" type="ORF">ACFSW8_14145</name>
</gene>